<evidence type="ECO:0000313" key="2">
    <source>
        <dbReference type="Proteomes" id="UP000030108"/>
    </source>
</evidence>
<evidence type="ECO:0000313" key="1">
    <source>
        <dbReference type="EMBL" id="EUC55136.1"/>
    </source>
</evidence>
<dbReference type="Gene3D" id="1.20.1110.10">
    <property type="entry name" value="Calcium-transporting ATPase, transmembrane domain"/>
    <property type="match status" value="1"/>
</dbReference>
<dbReference type="OrthoDB" id="3242336at2759"/>
<feature type="non-terminal residue" evidence="1">
    <location>
        <position position="136"/>
    </location>
</feature>
<dbReference type="Gene3D" id="3.40.1110.10">
    <property type="entry name" value="Calcium-transporting ATPase, cytoplasmic domain N"/>
    <property type="match status" value="1"/>
</dbReference>
<gene>
    <name evidence="1" type="ORF">RSOL_094030</name>
</gene>
<reference evidence="2" key="1">
    <citation type="journal article" date="2014" name="Genome Announc.">
        <title>Draft genome sequence of the plant-pathogenic soil fungus Rhizoctonia solani anastomosis group 3 strain Rhs1AP.</title>
        <authorList>
            <person name="Cubeta M.A."/>
            <person name="Thomas E."/>
            <person name="Dean R.A."/>
            <person name="Jabaji S."/>
            <person name="Neate S.M."/>
            <person name="Tavantzis S."/>
            <person name="Toda T."/>
            <person name="Vilgalys R."/>
            <person name="Bharathan N."/>
            <person name="Fedorova-Abrams N."/>
            <person name="Pakala S.B."/>
            <person name="Pakala S.M."/>
            <person name="Zafar N."/>
            <person name="Joardar V."/>
            <person name="Losada L."/>
            <person name="Nierman W.C."/>
        </authorList>
    </citation>
    <scope>NUCLEOTIDE SEQUENCE [LARGE SCALE GENOMIC DNA]</scope>
    <source>
        <strain evidence="2">AG-3</strain>
    </source>
</reference>
<organism evidence="1 2">
    <name type="scientific">Rhizoctonia solani AG-3 Rhs1AP</name>
    <dbReference type="NCBI Taxonomy" id="1086054"/>
    <lineage>
        <taxon>Eukaryota</taxon>
        <taxon>Fungi</taxon>
        <taxon>Dikarya</taxon>
        <taxon>Basidiomycota</taxon>
        <taxon>Agaricomycotina</taxon>
        <taxon>Agaricomycetes</taxon>
        <taxon>Cantharellales</taxon>
        <taxon>Ceratobasidiaceae</taxon>
        <taxon>Rhizoctonia</taxon>
    </lineage>
</organism>
<dbReference type="Gene3D" id="3.40.50.1000">
    <property type="entry name" value="HAD superfamily/HAD-like"/>
    <property type="match status" value="1"/>
</dbReference>
<comment type="caution">
    <text evidence="1">The sequence shown here is derived from an EMBL/GenBank/DDBJ whole genome shotgun (WGS) entry which is preliminary data.</text>
</comment>
<dbReference type="EMBL" id="JATN01000322">
    <property type="protein sequence ID" value="EUC55136.1"/>
    <property type="molecule type" value="Genomic_DNA"/>
</dbReference>
<dbReference type="InterPro" id="IPR023214">
    <property type="entry name" value="HAD_sf"/>
</dbReference>
<dbReference type="AlphaFoldDB" id="X8J1J7"/>
<protein>
    <submittedName>
        <fullName evidence="1">Calcium-transporting ATPase</fullName>
    </submittedName>
</protein>
<sequence>MTKERLLIGVLASCETMANASIVYTGKAGTLTQNVMSFVAGSVSIHCKLIQWRPENEGRQNVDHVIEDQEIRLERNRSHKDGFPREMAELNEVVREPLRSLFNEALAVNSTAFKDKYPETGDHELVLYWNHFNWYI</sequence>
<accession>X8J1J7</accession>
<dbReference type="InterPro" id="IPR023299">
    <property type="entry name" value="ATPase_P-typ_cyto_dom_N"/>
</dbReference>
<dbReference type="GO" id="GO:0000166">
    <property type="term" value="F:nucleotide binding"/>
    <property type="evidence" value="ECO:0007669"/>
    <property type="project" value="InterPro"/>
</dbReference>
<dbReference type="Proteomes" id="UP000030108">
    <property type="component" value="Unassembled WGS sequence"/>
</dbReference>
<proteinExistence type="predicted"/>
<name>X8J1J7_9AGAM</name>